<feature type="signal peptide" evidence="8">
    <location>
        <begin position="1"/>
        <end position="33"/>
    </location>
</feature>
<dbReference type="InterPro" id="IPR049278">
    <property type="entry name" value="MS_channel_C"/>
</dbReference>
<evidence type="ECO:0000256" key="1">
    <source>
        <dbReference type="ARBA" id="ARBA00004651"/>
    </source>
</evidence>
<evidence type="ECO:0000256" key="8">
    <source>
        <dbReference type="SAM" id="SignalP"/>
    </source>
</evidence>
<dbReference type="EMBL" id="WPIK01000011">
    <property type="protein sequence ID" value="MVN22458.1"/>
    <property type="molecule type" value="Genomic_DNA"/>
</dbReference>
<reference evidence="11 12" key="1">
    <citation type="submission" date="2019-12" db="EMBL/GenBank/DDBJ databases">
        <title>Mucilaginibacter sp. HMF7410 genome sequencing and assembly.</title>
        <authorList>
            <person name="Kang H."/>
            <person name="Cha I."/>
            <person name="Kim H."/>
            <person name="Joh K."/>
        </authorList>
    </citation>
    <scope>NUCLEOTIDE SEQUENCE [LARGE SCALE GENOMIC DNA]</scope>
    <source>
        <strain evidence="11 12">HMF7410</strain>
    </source>
</reference>
<evidence type="ECO:0000259" key="10">
    <source>
        <dbReference type="Pfam" id="PF21082"/>
    </source>
</evidence>
<keyword evidence="3" id="KW-1003">Cell membrane</keyword>
<sequence length="788" mass="88202">MANQRFSFRFKLRSTILFKAIVFFSLITGAAFAQENTPVKTVSDSAKAIPDTLLFRIEQAQNALTQINTHNKTGYNLEQIRAELPDVKANVAEIKEDILGSSRIIEIKTLLSYQSILKGEQNQLAGWRKTLTAYNDNLRQMSKQVVTFSGDTLLSPAGNDTTQKKLYSGQLTDLRLKLQETGKTTIATMDSVGRLLANVSALYFEINDLQTNIKERLTTSGQSAFGKESPYLWSAPPITTTTNISKLFRTSYQGQNRILSYFINNTWDNRLLLILFGAAFFIWVFRNFKVVNKLPANPKLASLKFNYISTLPVLATLIVVLNLTPLFEPDSPPSYVELIQLTLLIVLTLFFRRRIKPQLFKFWLLIVALYIAITVTVAIINYGLILRCIFIFLNLSAIYMGVVFYKKIDKNIIHKKFLKPVIGVYLLLNGLAIFLNLFGRISLAKVFSQTAIVSLTQVVGLATLVHILSEALELQIRISSCSEGLLSKINFSKVRKAFQKALSIIAVLLWLLVFFINLNFSGALFSIAERMLSKQRTFGSINYTLGNILLFVIIIYLSNWLQKNVGVLLGEGNTTFMGKAEQKSSKLALVRLVVLLVGFFLAITASGVPIDRLTVVLGALSVGIGLGMQNIVNNFVSGIILIFEKPFQIGDFVELADKKGKVLDIGIRASRMLTQQGSEVIVPNGDLLSGRLVNWTLSNSYLKTELLFKVNSDADLALVKKIIEEEATKAEDTVKNTPVEILFNTVAADSIELKLQVWINSIYNETSFKGKMLEQLFTRFKEKGIKMM</sequence>
<protein>
    <submittedName>
        <fullName evidence="11">Mechanosensitive ion channel</fullName>
    </submittedName>
</protein>
<dbReference type="AlphaFoldDB" id="A0A7K1SYW8"/>
<evidence type="ECO:0000256" key="6">
    <source>
        <dbReference type="ARBA" id="ARBA00023136"/>
    </source>
</evidence>
<dbReference type="Proteomes" id="UP000462014">
    <property type="component" value="Unassembled WGS sequence"/>
</dbReference>
<dbReference type="InterPro" id="IPR011066">
    <property type="entry name" value="MscS_channel_C_sf"/>
</dbReference>
<feature type="transmembrane region" description="Helical" evidence="7">
    <location>
        <begin position="450"/>
        <end position="468"/>
    </location>
</feature>
<feature type="transmembrane region" description="Helical" evidence="7">
    <location>
        <begin position="501"/>
        <end position="520"/>
    </location>
</feature>
<dbReference type="GO" id="GO:0005886">
    <property type="term" value="C:plasma membrane"/>
    <property type="evidence" value="ECO:0007669"/>
    <property type="project" value="UniProtKB-SubCell"/>
</dbReference>
<comment type="caution">
    <text evidence="11">The sequence shown here is derived from an EMBL/GenBank/DDBJ whole genome shotgun (WGS) entry which is preliminary data.</text>
</comment>
<evidence type="ECO:0000256" key="4">
    <source>
        <dbReference type="ARBA" id="ARBA00022692"/>
    </source>
</evidence>
<evidence type="ECO:0000256" key="5">
    <source>
        <dbReference type="ARBA" id="ARBA00022989"/>
    </source>
</evidence>
<dbReference type="PANTHER" id="PTHR30347">
    <property type="entry name" value="POTASSIUM CHANNEL RELATED"/>
    <property type="match status" value="1"/>
</dbReference>
<keyword evidence="4 7" id="KW-0812">Transmembrane</keyword>
<feature type="domain" description="Mechanosensitive ion channel MscS" evidence="9">
    <location>
        <begin position="630"/>
        <end position="696"/>
    </location>
</feature>
<dbReference type="PANTHER" id="PTHR30347:SF1">
    <property type="entry name" value="MECHANOSENSITIVE CHANNEL MSCK"/>
    <property type="match status" value="1"/>
</dbReference>
<comment type="similarity">
    <text evidence="2">Belongs to the MscS (TC 1.A.23) family.</text>
</comment>
<feature type="transmembrane region" description="Helical" evidence="7">
    <location>
        <begin position="389"/>
        <end position="405"/>
    </location>
</feature>
<dbReference type="GO" id="GO:0008381">
    <property type="term" value="F:mechanosensitive monoatomic ion channel activity"/>
    <property type="evidence" value="ECO:0007669"/>
    <property type="project" value="UniProtKB-ARBA"/>
</dbReference>
<dbReference type="SUPFAM" id="SSF50182">
    <property type="entry name" value="Sm-like ribonucleoproteins"/>
    <property type="match status" value="1"/>
</dbReference>
<keyword evidence="12" id="KW-1185">Reference proteome</keyword>
<gene>
    <name evidence="11" type="ORF">GO621_13040</name>
</gene>
<name>A0A7K1SYW8_9SPHI</name>
<dbReference type="Gene3D" id="1.10.287.1260">
    <property type="match status" value="1"/>
</dbReference>
<comment type="subcellular location">
    <subcellularLocation>
        <location evidence="1">Cell membrane</location>
        <topology evidence="1">Multi-pass membrane protein</topology>
    </subcellularLocation>
</comment>
<feature type="transmembrane region" description="Helical" evidence="7">
    <location>
        <begin position="363"/>
        <end position="383"/>
    </location>
</feature>
<feature type="transmembrane region" description="Helical" evidence="7">
    <location>
        <begin position="417"/>
        <end position="438"/>
    </location>
</feature>
<evidence type="ECO:0000313" key="11">
    <source>
        <dbReference type="EMBL" id="MVN22458.1"/>
    </source>
</evidence>
<dbReference type="Gene3D" id="3.30.70.100">
    <property type="match status" value="1"/>
</dbReference>
<dbReference type="InterPro" id="IPR023408">
    <property type="entry name" value="MscS_beta-dom_sf"/>
</dbReference>
<keyword evidence="8" id="KW-0732">Signal</keyword>
<dbReference type="Gene3D" id="2.30.30.60">
    <property type="match status" value="1"/>
</dbReference>
<keyword evidence="6 7" id="KW-0472">Membrane</keyword>
<feature type="domain" description="Mechanosensitive ion channel MscS C-terminal" evidence="10">
    <location>
        <begin position="708"/>
        <end position="787"/>
    </location>
</feature>
<evidence type="ECO:0000259" key="9">
    <source>
        <dbReference type="Pfam" id="PF00924"/>
    </source>
</evidence>
<dbReference type="SUPFAM" id="SSF82689">
    <property type="entry name" value="Mechanosensitive channel protein MscS (YggB), C-terminal domain"/>
    <property type="match status" value="1"/>
</dbReference>
<feature type="chain" id="PRO_5029911328" evidence="8">
    <location>
        <begin position="34"/>
        <end position="788"/>
    </location>
</feature>
<dbReference type="InterPro" id="IPR006685">
    <property type="entry name" value="MscS_channel_2nd"/>
</dbReference>
<feature type="transmembrane region" description="Helical" evidence="7">
    <location>
        <begin position="333"/>
        <end position="351"/>
    </location>
</feature>
<evidence type="ECO:0000256" key="3">
    <source>
        <dbReference type="ARBA" id="ARBA00022475"/>
    </source>
</evidence>
<organism evidence="11 12">
    <name type="scientific">Mucilaginibacter arboris</name>
    <dbReference type="NCBI Taxonomy" id="2682090"/>
    <lineage>
        <taxon>Bacteria</taxon>
        <taxon>Pseudomonadati</taxon>
        <taxon>Bacteroidota</taxon>
        <taxon>Sphingobacteriia</taxon>
        <taxon>Sphingobacteriales</taxon>
        <taxon>Sphingobacteriaceae</taxon>
        <taxon>Mucilaginibacter</taxon>
    </lineage>
</organism>
<evidence type="ECO:0000256" key="7">
    <source>
        <dbReference type="SAM" id="Phobius"/>
    </source>
</evidence>
<dbReference type="Pfam" id="PF21082">
    <property type="entry name" value="MS_channel_3rd"/>
    <property type="match status" value="1"/>
</dbReference>
<evidence type="ECO:0000256" key="2">
    <source>
        <dbReference type="ARBA" id="ARBA00008017"/>
    </source>
</evidence>
<feature type="transmembrane region" description="Helical" evidence="7">
    <location>
        <begin position="305"/>
        <end position="327"/>
    </location>
</feature>
<feature type="transmembrane region" description="Helical" evidence="7">
    <location>
        <begin position="267"/>
        <end position="285"/>
    </location>
</feature>
<accession>A0A7K1SYW8</accession>
<feature type="transmembrane region" description="Helical" evidence="7">
    <location>
        <begin position="616"/>
        <end position="643"/>
    </location>
</feature>
<dbReference type="InterPro" id="IPR010920">
    <property type="entry name" value="LSM_dom_sf"/>
</dbReference>
<proteinExistence type="inferred from homology"/>
<feature type="transmembrane region" description="Helical" evidence="7">
    <location>
        <begin position="589"/>
        <end position="610"/>
    </location>
</feature>
<dbReference type="InterPro" id="IPR052702">
    <property type="entry name" value="MscS-like_channel"/>
</dbReference>
<keyword evidence="5 7" id="KW-1133">Transmembrane helix</keyword>
<evidence type="ECO:0000313" key="12">
    <source>
        <dbReference type="Proteomes" id="UP000462014"/>
    </source>
</evidence>
<dbReference type="Pfam" id="PF00924">
    <property type="entry name" value="MS_channel_2nd"/>
    <property type="match status" value="1"/>
</dbReference>
<dbReference type="RefSeq" id="WP_157567725.1">
    <property type="nucleotide sequence ID" value="NZ_WPIK01000011.1"/>
</dbReference>
<feature type="transmembrane region" description="Helical" evidence="7">
    <location>
        <begin position="540"/>
        <end position="561"/>
    </location>
</feature>